<gene>
    <name evidence="2" type="ORF">EYF80_029603</name>
</gene>
<organism evidence="2 3">
    <name type="scientific">Liparis tanakae</name>
    <name type="common">Tanaka's snailfish</name>
    <dbReference type="NCBI Taxonomy" id="230148"/>
    <lineage>
        <taxon>Eukaryota</taxon>
        <taxon>Metazoa</taxon>
        <taxon>Chordata</taxon>
        <taxon>Craniata</taxon>
        <taxon>Vertebrata</taxon>
        <taxon>Euteleostomi</taxon>
        <taxon>Actinopterygii</taxon>
        <taxon>Neopterygii</taxon>
        <taxon>Teleostei</taxon>
        <taxon>Neoteleostei</taxon>
        <taxon>Acanthomorphata</taxon>
        <taxon>Eupercaria</taxon>
        <taxon>Perciformes</taxon>
        <taxon>Cottioidei</taxon>
        <taxon>Cottales</taxon>
        <taxon>Liparidae</taxon>
        <taxon>Liparis</taxon>
    </lineage>
</organism>
<proteinExistence type="predicted"/>
<dbReference type="EMBL" id="SRLO01000339">
    <property type="protein sequence ID" value="TNN60170.1"/>
    <property type="molecule type" value="Genomic_DNA"/>
</dbReference>
<name>A0A4Z2H3Y0_9TELE</name>
<protein>
    <submittedName>
        <fullName evidence="2">Uncharacterized protein</fullName>
    </submittedName>
</protein>
<sequence>MLFLHYILVFCTSDPLGTLCVCPAERLLLLFEEEVRLVRGQAAEVSSYRKVEAQLPGSAQTRLSEGQQLTVGSLLASSWSRALRRFSNRSRVPRSQQHEGGQRVELLLRWSSHNLRASVTASGGPGALLGLTGRNHAWTS</sequence>
<evidence type="ECO:0000256" key="1">
    <source>
        <dbReference type="SAM" id="SignalP"/>
    </source>
</evidence>
<keyword evidence="3" id="KW-1185">Reference proteome</keyword>
<dbReference type="Proteomes" id="UP000314294">
    <property type="component" value="Unassembled WGS sequence"/>
</dbReference>
<comment type="caution">
    <text evidence="2">The sequence shown here is derived from an EMBL/GenBank/DDBJ whole genome shotgun (WGS) entry which is preliminary data.</text>
</comment>
<keyword evidence="1" id="KW-0732">Signal</keyword>
<evidence type="ECO:0000313" key="3">
    <source>
        <dbReference type="Proteomes" id="UP000314294"/>
    </source>
</evidence>
<feature type="chain" id="PRO_5021320761" evidence="1">
    <location>
        <begin position="21"/>
        <end position="140"/>
    </location>
</feature>
<accession>A0A4Z2H3Y0</accession>
<evidence type="ECO:0000313" key="2">
    <source>
        <dbReference type="EMBL" id="TNN60170.1"/>
    </source>
</evidence>
<feature type="signal peptide" evidence="1">
    <location>
        <begin position="1"/>
        <end position="20"/>
    </location>
</feature>
<dbReference type="AlphaFoldDB" id="A0A4Z2H3Y0"/>
<reference evidence="2 3" key="1">
    <citation type="submission" date="2019-03" db="EMBL/GenBank/DDBJ databases">
        <title>First draft genome of Liparis tanakae, snailfish: a comprehensive survey of snailfish specific genes.</title>
        <authorList>
            <person name="Kim W."/>
            <person name="Song I."/>
            <person name="Jeong J.-H."/>
            <person name="Kim D."/>
            <person name="Kim S."/>
            <person name="Ryu S."/>
            <person name="Song J.Y."/>
            <person name="Lee S.K."/>
        </authorList>
    </citation>
    <scope>NUCLEOTIDE SEQUENCE [LARGE SCALE GENOMIC DNA]</scope>
    <source>
        <tissue evidence="2">Muscle</tissue>
    </source>
</reference>